<dbReference type="Proteomes" id="UP000624701">
    <property type="component" value="Unassembled WGS sequence"/>
</dbReference>
<evidence type="ECO:0000313" key="2">
    <source>
        <dbReference type="EMBL" id="GGI55721.1"/>
    </source>
</evidence>
<keyword evidence="3" id="KW-1185">Reference proteome</keyword>
<keyword evidence="1" id="KW-0812">Transmembrane</keyword>
<accession>A0ABQ2BTA5</accession>
<dbReference type="EMBL" id="BMDQ01000001">
    <property type="protein sequence ID" value="GGI55721.1"/>
    <property type="molecule type" value="Genomic_DNA"/>
</dbReference>
<reference evidence="3" key="1">
    <citation type="journal article" date="2019" name="Int. J. Syst. Evol. Microbiol.">
        <title>The Global Catalogue of Microorganisms (GCM) 10K type strain sequencing project: providing services to taxonomists for standard genome sequencing and annotation.</title>
        <authorList>
            <consortium name="The Broad Institute Genomics Platform"/>
            <consortium name="The Broad Institute Genome Sequencing Center for Infectious Disease"/>
            <person name="Wu L."/>
            <person name="Ma J."/>
        </authorList>
    </citation>
    <scope>NUCLEOTIDE SEQUENCE [LARGE SCALE GENOMIC DNA]</scope>
    <source>
        <strain evidence="3">CCM 8681</strain>
    </source>
</reference>
<sequence>MPKGYSGLTLFPFIFLKRKDLAQNRILIYHERIHLRQQLELLIVLFYLFYVIEFMIRYIKLKNWKRAYKSISFEKEAYKNEGNPKFLKERPFWNFIHYF</sequence>
<name>A0ABQ2BTA5_9FLAO</name>
<protein>
    <recommendedName>
        <fullName evidence="4">Peptidase M56 domain-containing protein</fullName>
    </recommendedName>
</protein>
<feature type="transmembrane region" description="Helical" evidence="1">
    <location>
        <begin position="41"/>
        <end position="59"/>
    </location>
</feature>
<keyword evidence="1" id="KW-1133">Transmembrane helix</keyword>
<gene>
    <name evidence="2" type="ORF">GCM10011444_00300</name>
</gene>
<evidence type="ECO:0000256" key="1">
    <source>
        <dbReference type="SAM" id="Phobius"/>
    </source>
</evidence>
<keyword evidence="1" id="KW-0472">Membrane</keyword>
<evidence type="ECO:0008006" key="4">
    <source>
        <dbReference type="Google" id="ProtNLM"/>
    </source>
</evidence>
<organism evidence="2 3">
    <name type="scientific">Winogradskyella haliclonae</name>
    <dbReference type="NCBI Taxonomy" id="2048558"/>
    <lineage>
        <taxon>Bacteria</taxon>
        <taxon>Pseudomonadati</taxon>
        <taxon>Bacteroidota</taxon>
        <taxon>Flavobacteriia</taxon>
        <taxon>Flavobacteriales</taxon>
        <taxon>Flavobacteriaceae</taxon>
        <taxon>Winogradskyella</taxon>
    </lineage>
</organism>
<proteinExistence type="predicted"/>
<comment type="caution">
    <text evidence="2">The sequence shown here is derived from an EMBL/GenBank/DDBJ whole genome shotgun (WGS) entry which is preliminary data.</text>
</comment>
<evidence type="ECO:0000313" key="3">
    <source>
        <dbReference type="Proteomes" id="UP000624701"/>
    </source>
</evidence>